<dbReference type="InterPro" id="IPR006018">
    <property type="entry name" value="Caldesmon_LSP"/>
</dbReference>
<keyword evidence="3" id="KW-1185">Reference proteome</keyword>
<dbReference type="PANTHER" id="PTHR12392:SF0">
    <property type="entry name" value="LADININ-1"/>
    <property type="match status" value="1"/>
</dbReference>
<feature type="compositionally biased region" description="Basic and acidic residues" evidence="1">
    <location>
        <begin position="58"/>
        <end position="69"/>
    </location>
</feature>
<dbReference type="GO" id="GO:0015629">
    <property type="term" value="C:actin cytoskeleton"/>
    <property type="evidence" value="ECO:0007669"/>
    <property type="project" value="Ensembl"/>
</dbReference>
<feature type="compositionally biased region" description="Basic and acidic residues" evidence="1">
    <location>
        <begin position="397"/>
        <end position="414"/>
    </location>
</feature>
<dbReference type="InParanoid" id="A0A674JCD1"/>
<dbReference type="RefSeq" id="XP_024080251.1">
    <property type="nucleotide sequence ID" value="XM_024224483.2"/>
</dbReference>
<name>A0A674JCD1_9SAUR</name>
<reference evidence="2" key="1">
    <citation type="submission" date="2025-08" db="UniProtKB">
        <authorList>
            <consortium name="Ensembl"/>
        </authorList>
    </citation>
    <scope>IDENTIFICATION</scope>
</reference>
<dbReference type="GeneID" id="112126069"/>
<sequence>MSFNRKNWSALSSLARQRTLEDEEEQARERRRRDRNLSSTTDAEDEALSPVQDPNKQAVERLRRLKEAEPPAAATAEEEVSEQKLTAVLRPQEIRRQRWQVESSENLRKEKEQPENCREPDIGAGRLEAAPCRGSARDGKALAGEQHQGLAQEPTGPKAEQCPGLAPEQKNLVGEQHQGLAQDEKDLIADKPPQEPEVTGGQPRGSAREQKDRSHLEVKVFSRGGSRIEQKPDSPVTRPSSQQDTARNPPRAQETAGSPTTQDRPGGSSVASPTQITYSSSFKRISPRTVSFRVISRKDKEENALTRSASVRHPANSVRIEEKLEKYTSAVQRSEVKSPVTMPRSFLPSLEGVASKRSIFEANAPSKADPAPVRKENLRLPGVVSSRINLWISKAQEPSKDGGVKDAGRTDSTTKRNLWAKRPDDSSSDTRL</sequence>
<dbReference type="CTD" id="3898"/>
<dbReference type="Proteomes" id="UP000472274">
    <property type="component" value="Unplaced"/>
</dbReference>
<feature type="compositionally biased region" description="Polar residues" evidence="1">
    <location>
        <begin position="255"/>
        <end position="283"/>
    </location>
</feature>
<dbReference type="Ensembl" id="ENSTMTT00000018168.1">
    <property type="protein sequence ID" value="ENSTMTP00000017547.1"/>
    <property type="gene ID" value="ENSTMTG00000012902.1"/>
</dbReference>
<organism evidence="2 3">
    <name type="scientific">Terrapene triunguis</name>
    <name type="common">Three-toed box turtle</name>
    <dbReference type="NCBI Taxonomy" id="2587831"/>
    <lineage>
        <taxon>Eukaryota</taxon>
        <taxon>Metazoa</taxon>
        <taxon>Chordata</taxon>
        <taxon>Craniata</taxon>
        <taxon>Vertebrata</taxon>
        <taxon>Euteleostomi</taxon>
        <taxon>Archelosauria</taxon>
        <taxon>Testudinata</taxon>
        <taxon>Testudines</taxon>
        <taxon>Cryptodira</taxon>
        <taxon>Durocryptodira</taxon>
        <taxon>Testudinoidea</taxon>
        <taxon>Emydidae</taxon>
        <taxon>Terrapene</taxon>
    </lineage>
</organism>
<feature type="compositionally biased region" description="Basic and acidic residues" evidence="1">
    <location>
        <begin position="421"/>
        <end position="432"/>
    </location>
</feature>
<feature type="compositionally biased region" description="Basic and acidic residues" evidence="1">
    <location>
        <begin position="182"/>
        <end position="194"/>
    </location>
</feature>
<accession>A0A674JCD1</accession>
<evidence type="ECO:0000313" key="2">
    <source>
        <dbReference type="Ensembl" id="ENSTMTP00000017547.1"/>
    </source>
</evidence>
<evidence type="ECO:0000313" key="3">
    <source>
        <dbReference type="Proteomes" id="UP000472274"/>
    </source>
</evidence>
<dbReference type="AlphaFoldDB" id="A0A674JCD1"/>
<feature type="region of interest" description="Disordered" evidence="1">
    <location>
        <begin position="394"/>
        <end position="432"/>
    </location>
</feature>
<feature type="region of interest" description="Disordered" evidence="1">
    <location>
        <begin position="1"/>
        <end position="312"/>
    </location>
</feature>
<feature type="compositionally biased region" description="Basic and acidic residues" evidence="1">
    <location>
        <begin position="105"/>
        <end position="121"/>
    </location>
</feature>
<gene>
    <name evidence="2" type="primary">LAD1</name>
</gene>
<dbReference type="Pfam" id="PF02029">
    <property type="entry name" value="Caldesmon"/>
    <property type="match status" value="1"/>
</dbReference>
<dbReference type="GeneTree" id="ENSGT00390000005256"/>
<dbReference type="PANTHER" id="PTHR12392">
    <property type="entry name" value="LADININ 1"/>
    <property type="match status" value="1"/>
</dbReference>
<protein>
    <submittedName>
        <fullName evidence="2">Ladinin 1</fullName>
    </submittedName>
</protein>
<dbReference type="GO" id="GO:0005198">
    <property type="term" value="F:structural molecule activity"/>
    <property type="evidence" value="ECO:0007669"/>
    <property type="project" value="InterPro"/>
</dbReference>
<feature type="compositionally biased region" description="Polar residues" evidence="1">
    <location>
        <begin position="1"/>
        <end position="16"/>
    </location>
</feature>
<feature type="compositionally biased region" description="Polar residues" evidence="1">
    <location>
        <begin position="237"/>
        <end position="246"/>
    </location>
</feature>
<proteinExistence type="predicted"/>
<feature type="compositionally biased region" description="Basic and acidic residues" evidence="1">
    <location>
        <begin position="206"/>
        <end position="232"/>
    </location>
</feature>
<evidence type="ECO:0000256" key="1">
    <source>
        <dbReference type="SAM" id="MobiDB-lite"/>
    </source>
</evidence>
<reference evidence="2" key="2">
    <citation type="submission" date="2025-09" db="UniProtKB">
        <authorList>
            <consortium name="Ensembl"/>
        </authorList>
    </citation>
    <scope>IDENTIFICATION</scope>
</reference>
<dbReference type="InterPro" id="IPR017404">
    <property type="entry name" value="Ladinin_1"/>
</dbReference>